<sequence length="62" mass="6969">MSGLTVGWLVTQIMPCTVKSFCFTYHPCILVTGATVSADNKPHRQWEALQFKASDQLKLRTI</sequence>
<name>A0A1B0AW52_9MUSC</name>
<dbReference type="Proteomes" id="UP000092460">
    <property type="component" value="Unassembled WGS sequence"/>
</dbReference>
<evidence type="ECO:0000313" key="1">
    <source>
        <dbReference type="EnsemblMetazoa" id="GPPI010688-PA"/>
    </source>
</evidence>
<accession>A0A1B0AW52</accession>
<keyword evidence="2" id="KW-1185">Reference proteome</keyword>
<protein>
    <submittedName>
        <fullName evidence="1">Uncharacterized protein</fullName>
    </submittedName>
</protein>
<dbReference type="AlphaFoldDB" id="A0A1B0AW52"/>
<dbReference type="EnsemblMetazoa" id="GPPI010688-RA">
    <property type="protein sequence ID" value="GPPI010688-PA"/>
    <property type="gene ID" value="GPPI010688"/>
</dbReference>
<proteinExistence type="predicted"/>
<organism evidence="1 2">
    <name type="scientific">Glossina palpalis gambiensis</name>
    <dbReference type="NCBI Taxonomy" id="67801"/>
    <lineage>
        <taxon>Eukaryota</taxon>
        <taxon>Metazoa</taxon>
        <taxon>Ecdysozoa</taxon>
        <taxon>Arthropoda</taxon>
        <taxon>Hexapoda</taxon>
        <taxon>Insecta</taxon>
        <taxon>Pterygota</taxon>
        <taxon>Neoptera</taxon>
        <taxon>Endopterygota</taxon>
        <taxon>Diptera</taxon>
        <taxon>Brachycera</taxon>
        <taxon>Muscomorpha</taxon>
        <taxon>Hippoboscoidea</taxon>
        <taxon>Glossinidae</taxon>
        <taxon>Glossina</taxon>
    </lineage>
</organism>
<dbReference type="EMBL" id="JXJN01004494">
    <property type="status" value="NOT_ANNOTATED_CDS"/>
    <property type="molecule type" value="Genomic_DNA"/>
</dbReference>
<evidence type="ECO:0000313" key="2">
    <source>
        <dbReference type="Proteomes" id="UP000092460"/>
    </source>
</evidence>
<reference evidence="2" key="1">
    <citation type="submission" date="2015-01" db="EMBL/GenBank/DDBJ databases">
        <authorList>
            <person name="Aksoy S."/>
            <person name="Warren W."/>
            <person name="Wilson R.K."/>
        </authorList>
    </citation>
    <scope>NUCLEOTIDE SEQUENCE [LARGE SCALE GENOMIC DNA]</scope>
    <source>
        <strain evidence="2">IAEA</strain>
    </source>
</reference>
<dbReference type="VEuPathDB" id="VectorBase:GPPI010688"/>
<reference evidence="1" key="2">
    <citation type="submission" date="2020-05" db="UniProtKB">
        <authorList>
            <consortium name="EnsemblMetazoa"/>
        </authorList>
    </citation>
    <scope>IDENTIFICATION</scope>
    <source>
        <strain evidence="1">IAEA</strain>
    </source>
</reference>